<name>A0AAE4CL55_9ACTN</name>
<dbReference type="InterPro" id="IPR002549">
    <property type="entry name" value="AI-2E-like"/>
</dbReference>
<dbReference type="Pfam" id="PF01594">
    <property type="entry name" value="AI-2E_transport"/>
    <property type="match status" value="1"/>
</dbReference>
<accession>A0AAE4CL55</accession>
<evidence type="ECO:0000256" key="6">
    <source>
        <dbReference type="ARBA" id="ARBA00022989"/>
    </source>
</evidence>
<evidence type="ECO:0000313" key="10">
    <source>
        <dbReference type="Proteomes" id="UP001180845"/>
    </source>
</evidence>
<dbReference type="GO" id="GO:0055085">
    <property type="term" value="P:transmembrane transport"/>
    <property type="evidence" value="ECO:0007669"/>
    <property type="project" value="TreeGrafter"/>
</dbReference>
<dbReference type="Proteomes" id="UP001180845">
    <property type="component" value="Unassembled WGS sequence"/>
</dbReference>
<evidence type="ECO:0000256" key="5">
    <source>
        <dbReference type="ARBA" id="ARBA00022692"/>
    </source>
</evidence>
<keyword evidence="4" id="KW-1003">Cell membrane</keyword>
<dbReference type="PANTHER" id="PTHR21716">
    <property type="entry name" value="TRANSMEMBRANE PROTEIN"/>
    <property type="match status" value="1"/>
</dbReference>
<comment type="similarity">
    <text evidence="2">Belongs to the autoinducer-2 exporter (AI-2E) (TC 2.A.86) family.</text>
</comment>
<evidence type="ECO:0000256" key="2">
    <source>
        <dbReference type="ARBA" id="ARBA00009773"/>
    </source>
</evidence>
<keyword evidence="6 8" id="KW-1133">Transmembrane helix</keyword>
<gene>
    <name evidence="9" type="ORF">JOF55_002096</name>
</gene>
<comment type="caution">
    <text evidence="9">The sequence shown here is derived from an EMBL/GenBank/DDBJ whole genome shotgun (WGS) entry which is preliminary data.</text>
</comment>
<feature type="transmembrane region" description="Helical" evidence="8">
    <location>
        <begin position="125"/>
        <end position="145"/>
    </location>
</feature>
<dbReference type="EMBL" id="JAVDXW010000001">
    <property type="protein sequence ID" value="MDR7301915.1"/>
    <property type="molecule type" value="Genomic_DNA"/>
</dbReference>
<protein>
    <submittedName>
        <fullName evidence="9">PurR-regulated permease PerM</fullName>
    </submittedName>
</protein>
<feature type="transmembrane region" description="Helical" evidence="8">
    <location>
        <begin position="6"/>
        <end position="29"/>
    </location>
</feature>
<evidence type="ECO:0000256" key="3">
    <source>
        <dbReference type="ARBA" id="ARBA00022448"/>
    </source>
</evidence>
<dbReference type="GO" id="GO:0005886">
    <property type="term" value="C:plasma membrane"/>
    <property type="evidence" value="ECO:0007669"/>
    <property type="project" value="UniProtKB-SubCell"/>
</dbReference>
<feature type="transmembrane region" description="Helical" evidence="8">
    <location>
        <begin position="173"/>
        <end position="195"/>
    </location>
</feature>
<feature type="transmembrane region" description="Helical" evidence="8">
    <location>
        <begin position="41"/>
        <end position="62"/>
    </location>
</feature>
<evidence type="ECO:0000256" key="1">
    <source>
        <dbReference type="ARBA" id="ARBA00004651"/>
    </source>
</evidence>
<feature type="transmembrane region" description="Helical" evidence="8">
    <location>
        <begin position="235"/>
        <end position="255"/>
    </location>
</feature>
<reference evidence="9" key="1">
    <citation type="submission" date="2023-07" db="EMBL/GenBank/DDBJ databases">
        <title>Sequencing the genomes of 1000 actinobacteria strains.</title>
        <authorList>
            <person name="Klenk H.-P."/>
        </authorList>
    </citation>
    <scope>NUCLEOTIDE SEQUENCE</scope>
    <source>
        <strain evidence="9">DSM 45977</strain>
    </source>
</reference>
<evidence type="ECO:0000313" key="9">
    <source>
        <dbReference type="EMBL" id="MDR7301915.1"/>
    </source>
</evidence>
<evidence type="ECO:0000256" key="8">
    <source>
        <dbReference type="SAM" id="Phobius"/>
    </source>
</evidence>
<keyword evidence="5 8" id="KW-0812">Transmembrane</keyword>
<dbReference type="PANTHER" id="PTHR21716:SF53">
    <property type="entry name" value="PERMEASE PERM-RELATED"/>
    <property type="match status" value="1"/>
</dbReference>
<evidence type="ECO:0000256" key="7">
    <source>
        <dbReference type="ARBA" id="ARBA00023136"/>
    </source>
</evidence>
<comment type="subcellular location">
    <subcellularLocation>
        <location evidence="1">Cell membrane</location>
        <topology evidence="1">Multi-pass membrane protein</topology>
    </subcellularLocation>
</comment>
<proteinExistence type="inferred from homology"/>
<keyword evidence="10" id="KW-1185">Reference proteome</keyword>
<dbReference type="AlphaFoldDB" id="A0AAE4CL55"/>
<feature type="transmembrane region" description="Helical" evidence="8">
    <location>
        <begin position="207"/>
        <end position="228"/>
    </location>
</feature>
<keyword evidence="3" id="KW-0813">Transport</keyword>
<feature type="transmembrane region" description="Helical" evidence="8">
    <location>
        <begin position="275"/>
        <end position="306"/>
    </location>
</feature>
<organism evidence="9 10">
    <name type="scientific">Haloactinomyces albus</name>
    <dbReference type="NCBI Taxonomy" id="1352928"/>
    <lineage>
        <taxon>Bacteria</taxon>
        <taxon>Bacillati</taxon>
        <taxon>Actinomycetota</taxon>
        <taxon>Actinomycetes</taxon>
        <taxon>Actinopolysporales</taxon>
        <taxon>Actinopolysporaceae</taxon>
        <taxon>Haloactinomyces</taxon>
    </lineage>
</organism>
<sequence length="335" mass="36523">MGVQVLVLLDLVVIPVIAALLFTALLWPLNRMLRRLVPNLLAAWITLILAVVVLGGMGYLIGMRIAANFPMLISQLVNTVRQIVELLSKLGFGQVTLNSIEDAIVNWLQNHRNMLRNIARTGARYLFQFVTMLLLAIFVTLFLLYEGERIWRWLISPLKQDPHRRRVDRAGHIAWNTITGYVHGTVVIATIHGIVIGLTLTLLGVPLVLPLSVLVFLGSFIPIVGAIVAGTIAVLITLVTQGLIEALILLGVLLVENQLEGNVLQPLVMKNYVRLHPLAIGLVLVAGGILAGLVGMIIAVPTAAVVHRAWAPLLGRDEQEEQATGPPTEGWTATD</sequence>
<evidence type="ECO:0000256" key="4">
    <source>
        <dbReference type="ARBA" id="ARBA00022475"/>
    </source>
</evidence>
<keyword evidence="7 8" id="KW-0472">Membrane</keyword>